<gene>
    <name evidence="2" type="ORF">AMORRO_LOCUS17575</name>
</gene>
<protein>
    <submittedName>
        <fullName evidence="2">3874_t:CDS:1</fullName>
    </submittedName>
</protein>
<accession>A0A9N9JKS2</accession>
<keyword evidence="3" id="KW-1185">Reference proteome</keyword>
<feature type="transmembrane region" description="Helical" evidence="1">
    <location>
        <begin position="75"/>
        <end position="94"/>
    </location>
</feature>
<keyword evidence="1" id="KW-1133">Transmembrane helix</keyword>
<organism evidence="2 3">
    <name type="scientific">Acaulospora morrowiae</name>
    <dbReference type="NCBI Taxonomy" id="94023"/>
    <lineage>
        <taxon>Eukaryota</taxon>
        <taxon>Fungi</taxon>
        <taxon>Fungi incertae sedis</taxon>
        <taxon>Mucoromycota</taxon>
        <taxon>Glomeromycotina</taxon>
        <taxon>Glomeromycetes</taxon>
        <taxon>Diversisporales</taxon>
        <taxon>Acaulosporaceae</taxon>
        <taxon>Acaulospora</taxon>
    </lineage>
</organism>
<feature type="non-terminal residue" evidence="2">
    <location>
        <position position="109"/>
    </location>
</feature>
<dbReference type="Proteomes" id="UP000789342">
    <property type="component" value="Unassembled WGS sequence"/>
</dbReference>
<evidence type="ECO:0000313" key="3">
    <source>
        <dbReference type="Proteomes" id="UP000789342"/>
    </source>
</evidence>
<comment type="caution">
    <text evidence="2">The sequence shown here is derived from an EMBL/GenBank/DDBJ whole genome shotgun (WGS) entry which is preliminary data.</text>
</comment>
<proteinExistence type="predicted"/>
<reference evidence="2" key="1">
    <citation type="submission" date="2021-06" db="EMBL/GenBank/DDBJ databases">
        <authorList>
            <person name="Kallberg Y."/>
            <person name="Tangrot J."/>
            <person name="Rosling A."/>
        </authorList>
    </citation>
    <scope>NUCLEOTIDE SEQUENCE</scope>
    <source>
        <strain evidence="2">CL551</strain>
    </source>
</reference>
<feature type="transmembrane region" description="Helical" evidence="1">
    <location>
        <begin position="20"/>
        <end position="42"/>
    </location>
</feature>
<keyword evidence="1" id="KW-0812">Transmembrane</keyword>
<dbReference type="EMBL" id="CAJVPV010055156">
    <property type="protein sequence ID" value="CAG8784152.1"/>
    <property type="molecule type" value="Genomic_DNA"/>
</dbReference>
<feature type="transmembrane region" description="Helical" evidence="1">
    <location>
        <begin position="49"/>
        <end position="69"/>
    </location>
</feature>
<feature type="non-terminal residue" evidence="2">
    <location>
        <position position="1"/>
    </location>
</feature>
<keyword evidence="1" id="KW-0472">Membrane</keyword>
<name>A0A9N9JKS2_9GLOM</name>
<dbReference type="AlphaFoldDB" id="A0A9N9JKS2"/>
<evidence type="ECO:0000313" key="2">
    <source>
        <dbReference type="EMBL" id="CAG8784152.1"/>
    </source>
</evidence>
<evidence type="ECO:0000256" key="1">
    <source>
        <dbReference type="SAM" id="Phobius"/>
    </source>
</evidence>
<dbReference type="OrthoDB" id="3358048at2759"/>
<sequence>METSDTPSIPLPTSKTIPSYTPYPLISTICSISALLFSVYLLQARSVTIIHIYIGTFLSLVPNILAIHTERTEKLWWGVPLGILILDTISLFLIKDSEHDIRSLEKLKY</sequence>